<comment type="caution">
    <text evidence="1">The sequence shown here is derived from an EMBL/GenBank/DDBJ whole genome shotgun (WGS) entry which is preliminary data.</text>
</comment>
<reference evidence="1 2" key="1">
    <citation type="submission" date="2022-11" db="EMBL/GenBank/DDBJ databases">
        <title>Whole genome sequence of Eschrichtius robustus ER-17-0199.</title>
        <authorList>
            <person name="Bruniche-Olsen A."/>
            <person name="Black A.N."/>
            <person name="Fields C.J."/>
            <person name="Walden K."/>
            <person name="Dewoody J.A."/>
        </authorList>
    </citation>
    <scope>NUCLEOTIDE SEQUENCE [LARGE SCALE GENOMIC DNA]</scope>
    <source>
        <strain evidence="1">ER-17-0199</strain>
        <tissue evidence="1">Blubber</tissue>
    </source>
</reference>
<dbReference type="AlphaFoldDB" id="A0AB34G898"/>
<accession>A0AB34G898</accession>
<sequence length="101" mass="11128">MVPQFQKVLKGEKVHMTFITFANANENAKPASPRPRSGRDHSVKLRRDSVADFWPCEGLCALQDSLPLPAMCASPQKGLLDSNADRHLGVDWTPLLSTLCP</sequence>
<keyword evidence="2" id="KW-1185">Reference proteome</keyword>
<name>A0AB34G898_ESCRO</name>
<gene>
    <name evidence="1" type="ORF">J1605_016375</name>
</gene>
<evidence type="ECO:0000313" key="1">
    <source>
        <dbReference type="EMBL" id="KAJ8775433.1"/>
    </source>
</evidence>
<dbReference type="EMBL" id="JAIQCJ010002683">
    <property type="protein sequence ID" value="KAJ8775433.1"/>
    <property type="molecule type" value="Genomic_DNA"/>
</dbReference>
<dbReference type="Proteomes" id="UP001159641">
    <property type="component" value="Unassembled WGS sequence"/>
</dbReference>
<evidence type="ECO:0000313" key="2">
    <source>
        <dbReference type="Proteomes" id="UP001159641"/>
    </source>
</evidence>
<proteinExistence type="predicted"/>
<organism evidence="1 2">
    <name type="scientific">Eschrichtius robustus</name>
    <name type="common">California gray whale</name>
    <name type="synonym">Eschrichtius gibbosus</name>
    <dbReference type="NCBI Taxonomy" id="9764"/>
    <lineage>
        <taxon>Eukaryota</taxon>
        <taxon>Metazoa</taxon>
        <taxon>Chordata</taxon>
        <taxon>Craniata</taxon>
        <taxon>Vertebrata</taxon>
        <taxon>Euteleostomi</taxon>
        <taxon>Mammalia</taxon>
        <taxon>Eutheria</taxon>
        <taxon>Laurasiatheria</taxon>
        <taxon>Artiodactyla</taxon>
        <taxon>Whippomorpha</taxon>
        <taxon>Cetacea</taxon>
        <taxon>Mysticeti</taxon>
        <taxon>Eschrichtiidae</taxon>
        <taxon>Eschrichtius</taxon>
    </lineage>
</organism>
<protein>
    <submittedName>
        <fullName evidence="1">Uncharacterized protein</fullName>
    </submittedName>
</protein>